<keyword evidence="1" id="KW-0812">Transmembrane</keyword>
<protein>
    <submittedName>
        <fullName evidence="2">Uncharacterized protein</fullName>
    </submittedName>
</protein>
<keyword evidence="1" id="KW-1133">Transmembrane helix</keyword>
<feature type="transmembrane region" description="Helical" evidence="1">
    <location>
        <begin position="119"/>
        <end position="140"/>
    </location>
</feature>
<keyword evidence="1" id="KW-0472">Membrane</keyword>
<feature type="transmembrane region" description="Helical" evidence="1">
    <location>
        <begin position="89"/>
        <end position="107"/>
    </location>
</feature>
<organism evidence="2">
    <name type="scientific">viral metagenome</name>
    <dbReference type="NCBI Taxonomy" id="1070528"/>
    <lineage>
        <taxon>unclassified sequences</taxon>
        <taxon>metagenomes</taxon>
        <taxon>organismal metagenomes</taxon>
    </lineage>
</organism>
<feature type="transmembrane region" description="Helical" evidence="1">
    <location>
        <begin position="21"/>
        <end position="42"/>
    </location>
</feature>
<name>A0A6C0JVG9_9ZZZZ</name>
<feature type="transmembrane region" description="Helical" evidence="1">
    <location>
        <begin position="48"/>
        <end position="77"/>
    </location>
</feature>
<proteinExistence type="predicted"/>
<evidence type="ECO:0000256" key="1">
    <source>
        <dbReference type="SAM" id="Phobius"/>
    </source>
</evidence>
<dbReference type="EMBL" id="MN740738">
    <property type="protein sequence ID" value="QHU09519.1"/>
    <property type="molecule type" value="Genomic_DNA"/>
</dbReference>
<sequence length="166" mass="17663">MSRNENGKSDPSYELNYAIRLTFGLVHAVILTLITFGLIVWFPSFSGWSFALLGCIVLPFISSLLSILCTGCVQYVCDGAVDNAAILKSFWIPPLGIFCASLFILPLEMLGGGGPLNALIATSVVINAFITGILQVYSVMPMSEVSVDPKLLIAHSSTGSDISSPT</sequence>
<reference evidence="2" key="1">
    <citation type="journal article" date="2020" name="Nature">
        <title>Giant virus diversity and host interactions through global metagenomics.</title>
        <authorList>
            <person name="Schulz F."/>
            <person name="Roux S."/>
            <person name="Paez-Espino D."/>
            <person name="Jungbluth S."/>
            <person name="Walsh D.A."/>
            <person name="Denef V.J."/>
            <person name="McMahon K.D."/>
            <person name="Konstantinidis K.T."/>
            <person name="Eloe-Fadrosh E.A."/>
            <person name="Kyrpides N.C."/>
            <person name="Woyke T."/>
        </authorList>
    </citation>
    <scope>NUCLEOTIDE SEQUENCE</scope>
    <source>
        <strain evidence="2">GVMAG-S-1101164-105</strain>
    </source>
</reference>
<dbReference type="AlphaFoldDB" id="A0A6C0JVG9"/>
<evidence type="ECO:0000313" key="2">
    <source>
        <dbReference type="EMBL" id="QHU09519.1"/>
    </source>
</evidence>
<accession>A0A6C0JVG9</accession>